<evidence type="ECO:0000256" key="1">
    <source>
        <dbReference type="SAM" id="MobiDB-lite"/>
    </source>
</evidence>
<evidence type="ECO:0000313" key="4">
    <source>
        <dbReference type="Proteomes" id="UP000250235"/>
    </source>
</evidence>
<organism evidence="3 4">
    <name type="scientific">Dorcoceras hygrometricum</name>
    <dbReference type="NCBI Taxonomy" id="472368"/>
    <lineage>
        <taxon>Eukaryota</taxon>
        <taxon>Viridiplantae</taxon>
        <taxon>Streptophyta</taxon>
        <taxon>Embryophyta</taxon>
        <taxon>Tracheophyta</taxon>
        <taxon>Spermatophyta</taxon>
        <taxon>Magnoliopsida</taxon>
        <taxon>eudicotyledons</taxon>
        <taxon>Gunneridae</taxon>
        <taxon>Pentapetalae</taxon>
        <taxon>asterids</taxon>
        <taxon>lamiids</taxon>
        <taxon>Lamiales</taxon>
        <taxon>Gesneriaceae</taxon>
        <taxon>Didymocarpoideae</taxon>
        <taxon>Trichosporeae</taxon>
        <taxon>Loxocarpinae</taxon>
        <taxon>Dorcoceras</taxon>
    </lineage>
</organism>
<dbReference type="Proteomes" id="UP000250235">
    <property type="component" value="Unassembled WGS sequence"/>
</dbReference>
<sequence>MSVNSATAHIGSHIALTSTLFMVSTGFVGGQLFELVPVVARNPGNTAGRGFSPAGGAPGGNPGSTAGRGFNPAGGAPGESSKLIRWFVYGSSKLNLLRLPFFRNEKDPLEDFDYNDACCNPLLRPAAARNPSTNHRTLSPQAV</sequence>
<feature type="region of interest" description="Disordered" evidence="1">
    <location>
        <begin position="46"/>
        <end position="78"/>
    </location>
</feature>
<gene>
    <name evidence="3" type="ORF">F511_21844</name>
</gene>
<evidence type="ECO:0000256" key="2">
    <source>
        <dbReference type="SAM" id="SignalP"/>
    </source>
</evidence>
<evidence type="ECO:0000313" key="3">
    <source>
        <dbReference type="EMBL" id="KZV15879.1"/>
    </source>
</evidence>
<reference evidence="3 4" key="1">
    <citation type="journal article" date="2015" name="Proc. Natl. Acad. Sci. U.S.A.">
        <title>The resurrection genome of Boea hygrometrica: A blueprint for survival of dehydration.</title>
        <authorList>
            <person name="Xiao L."/>
            <person name="Yang G."/>
            <person name="Zhang L."/>
            <person name="Yang X."/>
            <person name="Zhao S."/>
            <person name="Ji Z."/>
            <person name="Zhou Q."/>
            <person name="Hu M."/>
            <person name="Wang Y."/>
            <person name="Chen M."/>
            <person name="Xu Y."/>
            <person name="Jin H."/>
            <person name="Xiao X."/>
            <person name="Hu G."/>
            <person name="Bao F."/>
            <person name="Hu Y."/>
            <person name="Wan P."/>
            <person name="Li L."/>
            <person name="Deng X."/>
            <person name="Kuang T."/>
            <person name="Xiang C."/>
            <person name="Zhu J.K."/>
            <person name="Oliver M.J."/>
            <person name="He Y."/>
        </authorList>
    </citation>
    <scope>NUCLEOTIDE SEQUENCE [LARGE SCALE GENOMIC DNA]</scope>
    <source>
        <strain evidence="4">cv. XS01</strain>
    </source>
</reference>
<dbReference type="AlphaFoldDB" id="A0A2Z7A392"/>
<keyword evidence="4" id="KW-1185">Reference proteome</keyword>
<proteinExistence type="predicted"/>
<protein>
    <submittedName>
        <fullName evidence="3">Uncharacterized protein</fullName>
    </submittedName>
</protein>
<dbReference type="EMBL" id="KV019601">
    <property type="protein sequence ID" value="KZV15879.1"/>
    <property type="molecule type" value="Genomic_DNA"/>
</dbReference>
<name>A0A2Z7A392_9LAMI</name>
<keyword evidence="2" id="KW-0732">Signal</keyword>
<feature type="signal peptide" evidence="2">
    <location>
        <begin position="1"/>
        <end position="30"/>
    </location>
</feature>
<feature type="chain" id="PRO_5016343900" evidence="2">
    <location>
        <begin position="31"/>
        <end position="143"/>
    </location>
</feature>
<accession>A0A2Z7A392</accession>